<evidence type="ECO:0000313" key="2">
    <source>
        <dbReference type="Proteomes" id="UP000231092"/>
    </source>
</evidence>
<dbReference type="Proteomes" id="UP000231092">
    <property type="component" value="Unassembled WGS sequence"/>
</dbReference>
<reference evidence="1 2" key="1">
    <citation type="submission" date="2017-11" db="EMBL/GenBank/DDBJ databases">
        <title>Understudied soil microbes with underappreciated capabilities: Untangling the Clostridium saccharolyticum group.</title>
        <authorList>
            <person name="Leschine S."/>
        </authorList>
    </citation>
    <scope>NUCLEOTIDE SEQUENCE [LARGE SCALE GENOMIC DNA]</scope>
    <source>
        <strain evidence="1 2">18A</strain>
    </source>
</reference>
<dbReference type="AlphaFoldDB" id="A0A2M8Z5A6"/>
<accession>A0A2M8Z5A6</accession>
<name>A0A2M8Z5A6_9FIRM</name>
<evidence type="ECO:0000313" key="1">
    <source>
        <dbReference type="EMBL" id="PJJ28611.1"/>
    </source>
</evidence>
<dbReference type="Pfam" id="PF00805">
    <property type="entry name" value="Pentapeptide"/>
    <property type="match status" value="1"/>
</dbReference>
<organism evidence="1 2">
    <name type="scientific">[Clostridium] celerecrescens 18A</name>
    <dbReference type="NCBI Taxonomy" id="1286362"/>
    <lineage>
        <taxon>Bacteria</taxon>
        <taxon>Bacillati</taxon>
        <taxon>Bacillota</taxon>
        <taxon>Clostridia</taxon>
        <taxon>Lachnospirales</taxon>
        <taxon>Lachnospiraceae</taxon>
        <taxon>Lacrimispora</taxon>
    </lineage>
</organism>
<proteinExistence type="predicted"/>
<dbReference type="SUPFAM" id="SSF141571">
    <property type="entry name" value="Pentapeptide repeat-like"/>
    <property type="match status" value="1"/>
</dbReference>
<dbReference type="InterPro" id="IPR001646">
    <property type="entry name" value="5peptide_repeat"/>
</dbReference>
<gene>
    <name evidence="1" type="ORF">H171_2125</name>
</gene>
<protein>
    <submittedName>
        <fullName evidence="1">Pentapeptide repeat protein</fullName>
    </submittedName>
</protein>
<comment type="caution">
    <text evidence="1">The sequence shown here is derived from an EMBL/GenBank/DDBJ whole genome shotgun (WGS) entry which is preliminary data.</text>
</comment>
<sequence length="277" mass="31438">MTKDIEDSKYDDLIRKLKIDCKKCSGLCCVALYCTKTDGFPANKDAGIPCKYLDSDFCCKIHSRLADKNYKGCLAYDCFGAGQRTTQRYLSDGTWNADSEQKDKLFQIFMIVYQLHQMLWYLVEAYTLTSDELLKSTIDLLISENEQMLQQPMDHIAMLDLSEYRLNVNKVLKQISSDISANDTSSQFHGLIYLGKNFKKANLDRKNFSMSLMIAANLSGCSLWNTNFLGADLRDANIKNADLSKSIFLTQMQINSALGNSNTKIPINLTRPATWEK</sequence>
<dbReference type="EMBL" id="PGET01000001">
    <property type="protein sequence ID" value="PJJ28611.1"/>
    <property type="molecule type" value="Genomic_DNA"/>
</dbReference>
<dbReference type="Gene3D" id="2.160.20.80">
    <property type="entry name" value="E3 ubiquitin-protein ligase SopA"/>
    <property type="match status" value="1"/>
</dbReference>